<evidence type="ECO:0000313" key="1">
    <source>
        <dbReference type="EMBL" id="ACR79604.1"/>
    </source>
</evidence>
<dbReference type="KEGG" id="kol:Kole_0895"/>
<dbReference type="Pfam" id="PF13177">
    <property type="entry name" value="DNA_pol3_delta2"/>
    <property type="match status" value="1"/>
</dbReference>
<evidence type="ECO:0000313" key="2">
    <source>
        <dbReference type="Proteomes" id="UP000002382"/>
    </source>
</evidence>
<accession>C5CGM2</accession>
<protein>
    <submittedName>
        <fullName evidence="1">DNA polymerase III gamma/tau subunits-like protein</fullName>
    </submittedName>
</protein>
<dbReference type="Proteomes" id="UP000002382">
    <property type="component" value="Chromosome"/>
</dbReference>
<organism evidence="1 2">
    <name type="scientific">Kosmotoga olearia (strain ATCC BAA-1733 / DSM 21960 / TBF 19.5.1)</name>
    <dbReference type="NCBI Taxonomy" id="521045"/>
    <lineage>
        <taxon>Bacteria</taxon>
        <taxon>Thermotogati</taxon>
        <taxon>Thermotogota</taxon>
        <taxon>Thermotogae</taxon>
        <taxon>Kosmotogales</taxon>
        <taxon>Kosmotogaceae</taxon>
        <taxon>Kosmotoga</taxon>
    </lineage>
</organism>
<sequence>MGVMNETFLKTLENLIHLDKGITVAFIGKAPSFLLQRAFELVRSDTKWNSQRETEDLLVVQPSSGNIGIDDILDVERFLLHKPANGKKKYVVIHRVERLTPEASNAFLKTLEEPPEFATLILTTTSWESLLPTIRSRSIFFEMDYPYEMLDALKKKYREDVKYIYAGCFEDFEVLKHCLDNDVSQLIEALKSFEQLNFQDLVTKFEKLTDSRPEEYLMRRKFYLEVIRRIVSEGEHEFFKKFVVLKKTLNTNGNYFHTLQEIAAVLGTLIHDSFIISRTSRWNLIQNLELLEWLMDLDLKNTAESEEVFLWCQRLSRLKIGSLNRDLILHRILYSAREIFVKR</sequence>
<dbReference type="InterPro" id="IPR027417">
    <property type="entry name" value="P-loop_NTPase"/>
</dbReference>
<dbReference type="EMBL" id="CP001634">
    <property type="protein sequence ID" value="ACR79604.1"/>
    <property type="molecule type" value="Genomic_DNA"/>
</dbReference>
<proteinExistence type="predicted"/>
<reference evidence="1 2" key="1">
    <citation type="submission" date="2009-06" db="EMBL/GenBank/DDBJ databases">
        <title>Complete sequence of Thermotogales bacterium TBF 19.5.1.</title>
        <authorList>
            <consortium name="US DOE Joint Genome Institute"/>
            <person name="Lucas S."/>
            <person name="Copeland A."/>
            <person name="Lapidus A."/>
            <person name="Glavina del Rio T."/>
            <person name="Tice H."/>
            <person name="Bruce D."/>
            <person name="Goodwin L."/>
            <person name="Pitluck S."/>
            <person name="Chertkov O."/>
            <person name="Brettin T."/>
            <person name="Detter J.C."/>
            <person name="Han C."/>
            <person name="Schmutz J."/>
            <person name="Larimer F."/>
            <person name="Land M."/>
            <person name="Hauser L."/>
            <person name="Kyrpides N."/>
            <person name="Ovchinnikova G."/>
            <person name="Noll K."/>
        </authorList>
    </citation>
    <scope>NUCLEOTIDE SEQUENCE [LARGE SCALE GENOMIC DNA]</scope>
    <source>
        <strain evidence="2">ATCC BAA-1733 / DSM 21960 / TBF 19.5.1</strain>
    </source>
</reference>
<dbReference type="HOGENOM" id="CLU_891198_0_0_0"/>
<reference evidence="1 2" key="2">
    <citation type="journal article" date="2011" name="J. Bacteriol.">
        <title>Genome Sequence of Kosmotoga olearia Strain TBF 19.5.1, a Thermophilic Bacterium with a Wide Growth Temperature Range, Isolated from the Troll B Oil Platform in the North Sea.</title>
        <authorList>
            <person name="Swithers K.S."/>
            <person name="Dipippo J.L."/>
            <person name="Bruce D.C."/>
            <person name="Detter C."/>
            <person name="Tapia R."/>
            <person name="Han S."/>
            <person name="Goodwin L.A."/>
            <person name="Han J."/>
            <person name="Woyke T."/>
            <person name="Pitluck S."/>
            <person name="Pennacchio L."/>
            <person name="Nolan M."/>
            <person name="Mikhailova N."/>
            <person name="Land M.L."/>
            <person name="Nesbo C.L."/>
            <person name="Gogarten J.P."/>
            <person name="Noll K.M."/>
        </authorList>
    </citation>
    <scope>NUCLEOTIDE SEQUENCE [LARGE SCALE GENOMIC DNA]</scope>
    <source>
        <strain evidence="2">ATCC BAA-1733 / DSM 21960 / TBF 19.5.1</strain>
    </source>
</reference>
<dbReference type="eggNOG" id="COG0470">
    <property type="taxonomic scope" value="Bacteria"/>
</dbReference>
<keyword evidence="2" id="KW-1185">Reference proteome</keyword>
<dbReference type="SUPFAM" id="SSF52540">
    <property type="entry name" value="P-loop containing nucleoside triphosphate hydrolases"/>
    <property type="match status" value="1"/>
</dbReference>
<dbReference type="Gene3D" id="3.40.50.300">
    <property type="entry name" value="P-loop containing nucleotide triphosphate hydrolases"/>
    <property type="match status" value="1"/>
</dbReference>
<gene>
    <name evidence="1" type="ordered locus">Kole_0895</name>
</gene>
<name>C5CGM2_KOSOT</name>
<dbReference type="STRING" id="521045.Kole_0895"/>
<dbReference type="AlphaFoldDB" id="C5CGM2"/>